<dbReference type="AlphaFoldDB" id="A0A7W3RIJ8"/>
<keyword evidence="2" id="KW-1185">Reference proteome</keyword>
<dbReference type="Proteomes" id="UP000577386">
    <property type="component" value="Unassembled WGS sequence"/>
</dbReference>
<evidence type="ECO:0000313" key="2">
    <source>
        <dbReference type="Proteomes" id="UP000577386"/>
    </source>
</evidence>
<evidence type="ECO:0000313" key="1">
    <source>
        <dbReference type="EMBL" id="MBA9051001.1"/>
    </source>
</evidence>
<gene>
    <name evidence="1" type="ORF">HDA42_000176</name>
</gene>
<sequence length="97" mass="10468">MVPYEKEAGHVLAADAEAVRARLVHRGVRVPPRVEQHGRVEDRARGADLVFHGVLVALVGLPGLSVEDLPPFRPGRLSALLDEIGGPAAAARRRVRQ</sequence>
<organism evidence="1 2">
    <name type="scientific">Streptomyces murinus</name>
    <dbReference type="NCBI Taxonomy" id="33900"/>
    <lineage>
        <taxon>Bacteria</taxon>
        <taxon>Bacillati</taxon>
        <taxon>Actinomycetota</taxon>
        <taxon>Actinomycetes</taxon>
        <taxon>Kitasatosporales</taxon>
        <taxon>Streptomycetaceae</taxon>
        <taxon>Streptomyces</taxon>
    </lineage>
</organism>
<dbReference type="EMBL" id="JACJIJ010000001">
    <property type="protein sequence ID" value="MBA9051001.1"/>
    <property type="molecule type" value="Genomic_DNA"/>
</dbReference>
<reference evidence="1 2" key="1">
    <citation type="submission" date="2020-08" db="EMBL/GenBank/DDBJ databases">
        <title>Sequencing the genomes of 1000 actinobacteria strains.</title>
        <authorList>
            <person name="Klenk H.-P."/>
        </authorList>
    </citation>
    <scope>NUCLEOTIDE SEQUENCE [LARGE SCALE GENOMIC DNA]</scope>
    <source>
        <strain evidence="1 2">DSM 41827</strain>
    </source>
</reference>
<protein>
    <submittedName>
        <fullName evidence="1">Uncharacterized protein</fullName>
    </submittedName>
</protein>
<comment type="caution">
    <text evidence="1">The sequence shown here is derived from an EMBL/GenBank/DDBJ whole genome shotgun (WGS) entry which is preliminary data.</text>
</comment>
<proteinExistence type="predicted"/>
<accession>A0A7W3RIJ8</accession>
<name>A0A7W3RIJ8_STRMR</name>